<evidence type="ECO:0000313" key="2">
    <source>
        <dbReference type="Proteomes" id="UP000277204"/>
    </source>
</evidence>
<dbReference type="InterPro" id="IPR045609">
    <property type="entry name" value="DUF6451"/>
</dbReference>
<name>A0A183MVX8_9TREM</name>
<dbReference type="PANTHER" id="PTHR47027:SF25">
    <property type="entry name" value="REVERSE TRANSCRIPTASE DOMAIN-CONTAINING PROTEIN"/>
    <property type="match status" value="1"/>
</dbReference>
<gene>
    <name evidence="1" type="ORF">SMRZ_LOCUS20203</name>
</gene>
<accession>A0A183MVX8</accession>
<dbReference type="PANTHER" id="PTHR47027">
    <property type="entry name" value="REVERSE TRANSCRIPTASE DOMAIN-CONTAINING PROTEIN"/>
    <property type="match status" value="1"/>
</dbReference>
<reference evidence="1 2" key="1">
    <citation type="submission" date="2018-11" db="EMBL/GenBank/DDBJ databases">
        <authorList>
            <consortium name="Pathogen Informatics"/>
        </authorList>
    </citation>
    <scope>NUCLEOTIDE SEQUENCE [LARGE SCALE GENOMIC DNA]</scope>
    <source>
        <strain evidence="1 2">Zambia</strain>
    </source>
</reference>
<dbReference type="Proteomes" id="UP000277204">
    <property type="component" value="Unassembled WGS sequence"/>
</dbReference>
<sequence length="179" mass="20465">MKTSTTKRNHGIQWTGWMRLHDLKFADDMAILFHTHRQMQVKTNRVATVSASNINPITLGGENVEQVETFMYLGSIIDECGGSDKDVKREIGKVRTAFLHLKTIWNTKQLSNNIKVTIFNTKVKIVLLYGVETLRTTTTIIKEIQTIVNNILCKILSVHWLDTINNSLLWERTKQLPSG</sequence>
<evidence type="ECO:0000313" key="1">
    <source>
        <dbReference type="EMBL" id="VDP34640.1"/>
    </source>
</evidence>
<dbReference type="Pfam" id="PF20049">
    <property type="entry name" value="DUF6451"/>
    <property type="match status" value="1"/>
</dbReference>
<dbReference type="EMBL" id="UZAI01018217">
    <property type="protein sequence ID" value="VDP34640.1"/>
    <property type="molecule type" value="Genomic_DNA"/>
</dbReference>
<dbReference type="AlphaFoldDB" id="A0A183MVX8"/>
<keyword evidence="2" id="KW-1185">Reference proteome</keyword>
<protein>
    <submittedName>
        <fullName evidence="1">Uncharacterized protein</fullName>
    </submittedName>
</protein>
<proteinExistence type="predicted"/>
<organism evidence="1 2">
    <name type="scientific">Schistosoma margrebowiei</name>
    <dbReference type="NCBI Taxonomy" id="48269"/>
    <lineage>
        <taxon>Eukaryota</taxon>
        <taxon>Metazoa</taxon>
        <taxon>Spiralia</taxon>
        <taxon>Lophotrochozoa</taxon>
        <taxon>Platyhelminthes</taxon>
        <taxon>Trematoda</taxon>
        <taxon>Digenea</taxon>
        <taxon>Strigeidida</taxon>
        <taxon>Schistosomatoidea</taxon>
        <taxon>Schistosomatidae</taxon>
        <taxon>Schistosoma</taxon>
    </lineage>
</organism>